<dbReference type="AlphaFoldDB" id="A0A2P2JBN6"/>
<sequence length="37" mass="4160">MMCTSFYPCASRAPYSVCGIEIIPIFFKVLFHCLAIS</sequence>
<name>A0A2P2JBN6_RHIMU</name>
<protein>
    <submittedName>
        <fullName evidence="1">Uncharacterized protein</fullName>
    </submittedName>
</protein>
<reference evidence="1" key="1">
    <citation type="submission" date="2018-02" db="EMBL/GenBank/DDBJ databases">
        <title>Rhizophora mucronata_Transcriptome.</title>
        <authorList>
            <person name="Meera S.P."/>
            <person name="Sreeshan A."/>
            <person name="Augustine A."/>
        </authorList>
    </citation>
    <scope>NUCLEOTIDE SEQUENCE</scope>
    <source>
        <tissue evidence="1">Leaf</tissue>
    </source>
</reference>
<accession>A0A2P2JBN6</accession>
<evidence type="ECO:0000313" key="1">
    <source>
        <dbReference type="EMBL" id="MBW90895.1"/>
    </source>
</evidence>
<organism evidence="1">
    <name type="scientific">Rhizophora mucronata</name>
    <name type="common">Asiatic mangrove</name>
    <dbReference type="NCBI Taxonomy" id="61149"/>
    <lineage>
        <taxon>Eukaryota</taxon>
        <taxon>Viridiplantae</taxon>
        <taxon>Streptophyta</taxon>
        <taxon>Embryophyta</taxon>
        <taxon>Tracheophyta</taxon>
        <taxon>Spermatophyta</taxon>
        <taxon>Magnoliopsida</taxon>
        <taxon>eudicotyledons</taxon>
        <taxon>Gunneridae</taxon>
        <taxon>Pentapetalae</taxon>
        <taxon>rosids</taxon>
        <taxon>fabids</taxon>
        <taxon>Malpighiales</taxon>
        <taxon>Rhizophoraceae</taxon>
        <taxon>Rhizophora</taxon>
    </lineage>
</organism>
<proteinExistence type="predicted"/>
<dbReference type="EMBL" id="GGEC01010412">
    <property type="protein sequence ID" value="MBW90895.1"/>
    <property type="molecule type" value="Transcribed_RNA"/>
</dbReference>